<evidence type="ECO:0000313" key="2">
    <source>
        <dbReference type="Proteomes" id="UP001060085"/>
    </source>
</evidence>
<protein>
    <submittedName>
        <fullName evidence="1">Uncharacterized protein</fullName>
    </submittedName>
</protein>
<comment type="caution">
    <text evidence="1">The sequence shown here is derived from an EMBL/GenBank/DDBJ whole genome shotgun (WGS) entry which is preliminary data.</text>
</comment>
<name>A0ACC0C2Y4_CATRO</name>
<reference evidence="2" key="1">
    <citation type="journal article" date="2023" name="Nat. Plants">
        <title>Single-cell RNA sequencing provides a high-resolution roadmap for understanding the multicellular compartmentation of specialized metabolism.</title>
        <authorList>
            <person name="Sun S."/>
            <person name="Shen X."/>
            <person name="Li Y."/>
            <person name="Li Y."/>
            <person name="Wang S."/>
            <person name="Li R."/>
            <person name="Zhang H."/>
            <person name="Shen G."/>
            <person name="Guo B."/>
            <person name="Wei J."/>
            <person name="Xu J."/>
            <person name="St-Pierre B."/>
            <person name="Chen S."/>
            <person name="Sun C."/>
        </authorList>
    </citation>
    <scope>NUCLEOTIDE SEQUENCE [LARGE SCALE GENOMIC DNA]</scope>
</reference>
<accession>A0ACC0C2Y4</accession>
<organism evidence="1 2">
    <name type="scientific">Catharanthus roseus</name>
    <name type="common">Madagascar periwinkle</name>
    <name type="synonym">Vinca rosea</name>
    <dbReference type="NCBI Taxonomy" id="4058"/>
    <lineage>
        <taxon>Eukaryota</taxon>
        <taxon>Viridiplantae</taxon>
        <taxon>Streptophyta</taxon>
        <taxon>Embryophyta</taxon>
        <taxon>Tracheophyta</taxon>
        <taxon>Spermatophyta</taxon>
        <taxon>Magnoliopsida</taxon>
        <taxon>eudicotyledons</taxon>
        <taxon>Gunneridae</taxon>
        <taxon>Pentapetalae</taxon>
        <taxon>asterids</taxon>
        <taxon>lamiids</taxon>
        <taxon>Gentianales</taxon>
        <taxon>Apocynaceae</taxon>
        <taxon>Rauvolfioideae</taxon>
        <taxon>Vinceae</taxon>
        <taxon>Catharanthinae</taxon>
        <taxon>Catharanthus</taxon>
    </lineage>
</organism>
<gene>
    <name evidence="1" type="ORF">M9H77_10195</name>
</gene>
<proteinExistence type="predicted"/>
<dbReference type="EMBL" id="CM044702">
    <property type="protein sequence ID" value="KAI5679245.1"/>
    <property type="molecule type" value="Genomic_DNA"/>
</dbReference>
<evidence type="ECO:0000313" key="1">
    <source>
        <dbReference type="EMBL" id="KAI5679245.1"/>
    </source>
</evidence>
<dbReference type="Proteomes" id="UP001060085">
    <property type="component" value="Linkage Group LG02"/>
</dbReference>
<sequence length="689" mass="79030">MTLNQSTFFSFFYMKKRLVLGLWLVWLCGFFLIGVSFYATNHMFPSSIKDQIKKPRFLSNSFTSPFAPTITIFTAPRPFHGLVGERQELAVRSWLGLAPEISVVLFSQDLSAFSFAAAFGSRVSVEPNIDFTFLGTPFFHSMVARTQVSPSDISVLVDPEIVLFPDFISTIRCAHRLDHDWLLVASSQDIPYFPFHLDADGAHWLADDRRKITQQQLQEFLAQNLQRTFCRKRMLMAWNRGDLPLHSGVLPPFLYRKGLHNHWVITEALSSNYRFVFDASWTISSIYVNDIDSEHYQLEEASNVSALEKRSWEFAGNFHLGMIYGSFHFHEANYSNLFKLLKCGKGYVFVNTVQNIVYPLVPANQERLLSCIDLMKSHDESKNCSLDPLQLPQSISLPLSLEDLLPLRADQNKTIVLAVAGHSYKEMLMSWVCRLRHLQISNFLVCAIDREIYDFSVLQGLPVFEYANVLTNISFDNCHFGTECFQKVTKVKSRIVLQILKLGYNVLMSDVDVYWFKNPLPLLSSFGPATFVAQSDEYKITGPINLPRRLNSGFYYAHSDRVTIAALEKVVTHAATSNLSEQPSFYDVLCGEGGSNRIGDNRCLEPETNLTVHFLDRDLFPNGAYRDLWQETNVNETCRKKGCVVLHNNWISGRRKKLERQVLSGLWEYDLSTRMCVQSWHQRKVTNYF</sequence>
<keyword evidence="2" id="KW-1185">Reference proteome</keyword>